<feature type="region of interest" description="Disordered" evidence="1">
    <location>
        <begin position="41"/>
        <end position="91"/>
    </location>
</feature>
<organism evidence="2 3">
    <name type="scientific">Tanacetum coccineum</name>
    <dbReference type="NCBI Taxonomy" id="301880"/>
    <lineage>
        <taxon>Eukaryota</taxon>
        <taxon>Viridiplantae</taxon>
        <taxon>Streptophyta</taxon>
        <taxon>Embryophyta</taxon>
        <taxon>Tracheophyta</taxon>
        <taxon>Spermatophyta</taxon>
        <taxon>Magnoliopsida</taxon>
        <taxon>eudicotyledons</taxon>
        <taxon>Gunneridae</taxon>
        <taxon>Pentapetalae</taxon>
        <taxon>asterids</taxon>
        <taxon>campanulids</taxon>
        <taxon>Asterales</taxon>
        <taxon>Asteraceae</taxon>
        <taxon>Asteroideae</taxon>
        <taxon>Anthemideae</taxon>
        <taxon>Anthemidinae</taxon>
        <taxon>Tanacetum</taxon>
    </lineage>
</organism>
<proteinExistence type="predicted"/>
<reference evidence="2" key="2">
    <citation type="submission" date="2022-01" db="EMBL/GenBank/DDBJ databases">
        <authorList>
            <person name="Yamashiro T."/>
            <person name="Shiraishi A."/>
            <person name="Satake H."/>
            <person name="Nakayama K."/>
        </authorList>
    </citation>
    <scope>NUCLEOTIDE SEQUENCE</scope>
</reference>
<dbReference type="EMBL" id="BQNB010021169">
    <property type="protein sequence ID" value="GJU03589.1"/>
    <property type="molecule type" value="Genomic_DNA"/>
</dbReference>
<evidence type="ECO:0000256" key="1">
    <source>
        <dbReference type="SAM" id="MobiDB-lite"/>
    </source>
</evidence>
<dbReference type="Proteomes" id="UP001151760">
    <property type="component" value="Unassembled WGS sequence"/>
</dbReference>
<sequence>MGRAAGSKTQAQSEGREVAFDLLRDALSAIFGLSELKEITSDEELEGPMKDQPLSADASPTALSPGYIANSDPEEDKEDPKEDPADHPADG</sequence>
<evidence type="ECO:0000313" key="3">
    <source>
        <dbReference type="Proteomes" id="UP001151760"/>
    </source>
</evidence>
<accession>A0ABQ5ITV2</accession>
<keyword evidence="3" id="KW-1185">Reference proteome</keyword>
<reference evidence="2" key="1">
    <citation type="journal article" date="2022" name="Int. J. Mol. Sci.">
        <title>Draft Genome of Tanacetum Coccineum: Genomic Comparison of Closely Related Tanacetum-Family Plants.</title>
        <authorList>
            <person name="Yamashiro T."/>
            <person name="Shiraishi A."/>
            <person name="Nakayama K."/>
            <person name="Satake H."/>
        </authorList>
    </citation>
    <scope>NUCLEOTIDE SEQUENCE</scope>
</reference>
<evidence type="ECO:0000313" key="2">
    <source>
        <dbReference type="EMBL" id="GJU03589.1"/>
    </source>
</evidence>
<gene>
    <name evidence="2" type="ORF">Tco_1113927</name>
</gene>
<feature type="compositionally biased region" description="Basic and acidic residues" evidence="1">
    <location>
        <begin position="78"/>
        <end position="91"/>
    </location>
</feature>
<comment type="caution">
    <text evidence="2">The sequence shown here is derived from an EMBL/GenBank/DDBJ whole genome shotgun (WGS) entry which is preliminary data.</text>
</comment>
<protein>
    <submittedName>
        <fullName evidence="2">Uncharacterized protein</fullName>
    </submittedName>
</protein>
<name>A0ABQ5ITV2_9ASTR</name>